<feature type="compositionally biased region" description="Acidic residues" evidence="5">
    <location>
        <begin position="374"/>
        <end position="383"/>
    </location>
</feature>
<dbReference type="InterPro" id="IPR015943">
    <property type="entry name" value="WD40/YVTN_repeat-like_dom_sf"/>
</dbReference>
<dbReference type="SUPFAM" id="SSF50978">
    <property type="entry name" value="WD40 repeat-like"/>
    <property type="match status" value="1"/>
</dbReference>
<comment type="subunit">
    <text evidence="3">Component of the pre-66S ribosomal particle.</text>
</comment>
<gene>
    <name evidence="6" type="ORF">EUX98_g2080</name>
</gene>
<reference evidence="6 7" key="1">
    <citation type="submission" date="2019-02" db="EMBL/GenBank/DDBJ databases">
        <title>Genome sequencing of the rare red list fungi Antrodiella citrinella (Flaviporus citrinellus).</title>
        <authorList>
            <person name="Buettner E."/>
            <person name="Kellner H."/>
        </authorList>
    </citation>
    <scope>NUCLEOTIDE SEQUENCE [LARGE SCALE GENOMIC DNA]</scope>
    <source>
        <strain evidence="6 7">DSM 108506</strain>
    </source>
</reference>
<comment type="similarity">
    <text evidence="2">Belongs to the NSA1 family.</text>
</comment>
<evidence type="ECO:0000256" key="2">
    <source>
        <dbReference type="ARBA" id="ARBA00007861"/>
    </source>
</evidence>
<dbReference type="Proteomes" id="UP000308730">
    <property type="component" value="Unassembled WGS sequence"/>
</dbReference>
<dbReference type="InterPro" id="IPR036322">
    <property type="entry name" value="WD40_repeat_dom_sf"/>
</dbReference>
<accession>A0A4S4MZX4</accession>
<protein>
    <recommendedName>
        <fullName evidence="4">Ribosome biogenesis protein NSA1</fullName>
    </recommendedName>
</protein>
<dbReference type="InterPro" id="IPR037379">
    <property type="entry name" value="WDR74/Nsa1"/>
</dbReference>
<dbReference type="PANTHER" id="PTHR16038:SF4">
    <property type="entry name" value="WD REPEAT-CONTAINING PROTEIN 74"/>
    <property type="match status" value="1"/>
</dbReference>
<keyword evidence="7" id="KW-1185">Reference proteome</keyword>
<dbReference type="CDD" id="cd22857">
    <property type="entry name" value="WDR74"/>
    <property type="match status" value="1"/>
</dbReference>
<name>A0A4S4MZX4_9APHY</name>
<feature type="region of interest" description="Disordered" evidence="5">
    <location>
        <begin position="364"/>
        <end position="404"/>
    </location>
</feature>
<dbReference type="AlphaFoldDB" id="A0A4S4MZX4"/>
<dbReference type="OrthoDB" id="18388at2759"/>
<dbReference type="PANTHER" id="PTHR16038">
    <property type="entry name" value="NOP SEVEN ASSOCIATED PROTEIN 1"/>
    <property type="match status" value="1"/>
</dbReference>
<evidence type="ECO:0000313" key="6">
    <source>
        <dbReference type="EMBL" id="THH32102.1"/>
    </source>
</evidence>
<evidence type="ECO:0000256" key="4">
    <source>
        <dbReference type="ARBA" id="ARBA00014234"/>
    </source>
</evidence>
<proteinExistence type="inferred from homology"/>
<evidence type="ECO:0000256" key="5">
    <source>
        <dbReference type="SAM" id="MobiDB-lite"/>
    </source>
</evidence>
<dbReference type="Gene3D" id="2.130.10.10">
    <property type="entry name" value="YVTN repeat-like/Quinoprotein amine dehydrogenase"/>
    <property type="match status" value="1"/>
</dbReference>
<comment type="function">
    <text evidence="1">Involved in the biogenesis of the 60S ribosomal subunit.</text>
</comment>
<organism evidence="6 7">
    <name type="scientific">Antrodiella citrinella</name>
    <dbReference type="NCBI Taxonomy" id="2447956"/>
    <lineage>
        <taxon>Eukaryota</taxon>
        <taxon>Fungi</taxon>
        <taxon>Dikarya</taxon>
        <taxon>Basidiomycota</taxon>
        <taxon>Agaricomycotina</taxon>
        <taxon>Agaricomycetes</taxon>
        <taxon>Polyporales</taxon>
        <taxon>Steccherinaceae</taxon>
        <taxon>Antrodiella</taxon>
    </lineage>
</organism>
<dbReference type="GO" id="GO:0005730">
    <property type="term" value="C:nucleolus"/>
    <property type="evidence" value="ECO:0007669"/>
    <property type="project" value="InterPro"/>
</dbReference>
<evidence type="ECO:0000256" key="1">
    <source>
        <dbReference type="ARBA" id="ARBA00002889"/>
    </source>
</evidence>
<sequence length="404" mass="44221">MAAFYISDELGAIKHITYTQTSERWTPLNTTLFAGSSEGKGKAFQKLAAFTQVDSQTLLAAARADGTAVVLAVSEDGETAETVSEWKETRLKDGQRYVGLSATTGGIYSCTSNGALRLTQPNGDDTPAFQLAALPMRLTEWRLSQNVETFTYAGDEVEVSVWNTERAFAEASTSRKPVPTSEDATKKRKRSEQLLPGEIWRAKNLPNDELNLRHPVRNTALTYLQPSANTSQQHLLVGTQFGDVRRYDTRAARRPVANWKVGKVGGIGVVEIGTHEHEAFAADQGTNLYAIDLRNGQVTYGYKSIAGAVTSVASSGTYLASTAQDRYLRLHSTFPPPSEIGQQQDNKGEVLDKLYVKSVPTCIVADPSSPRSMEEDEEEEDEAVWAGMEDANSDDEGGRKRQKT</sequence>
<evidence type="ECO:0000256" key="3">
    <source>
        <dbReference type="ARBA" id="ARBA00011187"/>
    </source>
</evidence>
<dbReference type="GO" id="GO:0042273">
    <property type="term" value="P:ribosomal large subunit biogenesis"/>
    <property type="evidence" value="ECO:0007669"/>
    <property type="project" value="InterPro"/>
</dbReference>
<dbReference type="GO" id="GO:0030687">
    <property type="term" value="C:preribosome, large subunit precursor"/>
    <property type="evidence" value="ECO:0007669"/>
    <property type="project" value="TreeGrafter"/>
</dbReference>
<comment type="caution">
    <text evidence="6">The sequence shown here is derived from an EMBL/GenBank/DDBJ whole genome shotgun (WGS) entry which is preliminary data.</text>
</comment>
<dbReference type="EMBL" id="SGPM01000029">
    <property type="protein sequence ID" value="THH32102.1"/>
    <property type="molecule type" value="Genomic_DNA"/>
</dbReference>
<evidence type="ECO:0000313" key="7">
    <source>
        <dbReference type="Proteomes" id="UP000308730"/>
    </source>
</evidence>